<proteinExistence type="predicted"/>
<dbReference type="STRING" id="204669.Acid345_4128"/>
<feature type="region of interest" description="Disordered" evidence="1">
    <location>
        <begin position="192"/>
        <end position="228"/>
    </location>
</feature>
<dbReference type="Proteomes" id="UP000002432">
    <property type="component" value="Chromosome"/>
</dbReference>
<accession>Q1IJ22</accession>
<dbReference type="KEGG" id="aba:Acid345_4128"/>
<name>Q1IJ22_KORVE</name>
<protein>
    <recommendedName>
        <fullName evidence="5">FecR protein domain-containing protein</fullName>
    </recommendedName>
</protein>
<evidence type="ECO:0000313" key="3">
    <source>
        <dbReference type="EMBL" id="ABF43128.1"/>
    </source>
</evidence>
<dbReference type="OrthoDB" id="117760at2"/>
<feature type="compositionally biased region" description="Low complexity" evidence="1">
    <location>
        <begin position="203"/>
        <end position="212"/>
    </location>
</feature>
<dbReference type="HOGENOM" id="CLU_942623_0_0_0"/>
<feature type="signal peptide" evidence="2">
    <location>
        <begin position="1"/>
        <end position="23"/>
    </location>
</feature>
<gene>
    <name evidence="3" type="ordered locus">Acid345_4128</name>
</gene>
<dbReference type="EMBL" id="CP000360">
    <property type="protein sequence ID" value="ABF43128.1"/>
    <property type="molecule type" value="Genomic_DNA"/>
</dbReference>
<organism evidence="3 4">
    <name type="scientific">Koribacter versatilis (strain Ellin345)</name>
    <dbReference type="NCBI Taxonomy" id="204669"/>
    <lineage>
        <taxon>Bacteria</taxon>
        <taxon>Pseudomonadati</taxon>
        <taxon>Acidobacteriota</taxon>
        <taxon>Terriglobia</taxon>
        <taxon>Terriglobales</taxon>
        <taxon>Candidatus Korobacteraceae</taxon>
        <taxon>Candidatus Korobacter</taxon>
    </lineage>
</organism>
<dbReference type="EnsemblBacteria" id="ABF43128">
    <property type="protein sequence ID" value="ABF43128"/>
    <property type="gene ID" value="Acid345_4128"/>
</dbReference>
<dbReference type="AlphaFoldDB" id="Q1IJ22"/>
<reference evidence="3 4" key="1">
    <citation type="journal article" date="2009" name="Appl. Environ. Microbiol.">
        <title>Three genomes from the phylum Acidobacteria provide insight into the lifestyles of these microorganisms in soils.</title>
        <authorList>
            <person name="Ward N.L."/>
            <person name="Challacombe J.F."/>
            <person name="Janssen P.H."/>
            <person name="Henrissat B."/>
            <person name="Coutinho P.M."/>
            <person name="Wu M."/>
            <person name="Xie G."/>
            <person name="Haft D.H."/>
            <person name="Sait M."/>
            <person name="Badger J."/>
            <person name="Barabote R.D."/>
            <person name="Bradley B."/>
            <person name="Brettin T.S."/>
            <person name="Brinkac L.M."/>
            <person name="Bruce D."/>
            <person name="Creasy T."/>
            <person name="Daugherty S.C."/>
            <person name="Davidsen T.M."/>
            <person name="DeBoy R.T."/>
            <person name="Detter J.C."/>
            <person name="Dodson R.J."/>
            <person name="Durkin A.S."/>
            <person name="Ganapathy A."/>
            <person name="Gwinn-Giglio M."/>
            <person name="Han C.S."/>
            <person name="Khouri H."/>
            <person name="Kiss H."/>
            <person name="Kothari S.P."/>
            <person name="Madupu R."/>
            <person name="Nelson K.E."/>
            <person name="Nelson W.C."/>
            <person name="Paulsen I."/>
            <person name="Penn K."/>
            <person name="Ren Q."/>
            <person name="Rosovitz M.J."/>
            <person name="Selengut J.D."/>
            <person name="Shrivastava S."/>
            <person name="Sullivan S.A."/>
            <person name="Tapia R."/>
            <person name="Thompson L.S."/>
            <person name="Watkins K.L."/>
            <person name="Yang Q."/>
            <person name="Yu C."/>
            <person name="Zafar N."/>
            <person name="Zhou L."/>
            <person name="Kuske C.R."/>
        </authorList>
    </citation>
    <scope>NUCLEOTIDE SEQUENCE [LARGE SCALE GENOMIC DNA]</scope>
    <source>
        <strain evidence="3 4">Ellin345</strain>
    </source>
</reference>
<feature type="compositionally biased region" description="Pro residues" evidence="1">
    <location>
        <begin position="213"/>
        <end position="226"/>
    </location>
</feature>
<evidence type="ECO:0008006" key="5">
    <source>
        <dbReference type="Google" id="ProtNLM"/>
    </source>
</evidence>
<evidence type="ECO:0000256" key="1">
    <source>
        <dbReference type="SAM" id="MobiDB-lite"/>
    </source>
</evidence>
<keyword evidence="2" id="KW-0732">Signal</keyword>
<dbReference type="eggNOG" id="ENOG502ZVJA">
    <property type="taxonomic scope" value="Bacteria"/>
</dbReference>
<evidence type="ECO:0000256" key="2">
    <source>
        <dbReference type="SAM" id="SignalP"/>
    </source>
</evidence>
<sequence length="295" mass="31012">MAPRLPQLAIATGLLCAPCWLHAQAPVGELYSTIARIRGSVTLAGGGTTVLSGSSIESGTQPARLELHRGGNLIVCQGTTVSVSASASGRDLMFSFGSGSLESHYTIGASSDSIITPDFRFVVTGPGEFDLDIGISPQGDTCMRSHRESTGGVIVNEQMGDGTYQIKPSDFVVFHKGHIANAQANPQNATCGCPPAPEPVRQAEVAKAEPAPAAQPQPTPAPPPPVASANEHVVAETPFVFNADGMPPPITAHVMKLRVESNNAFADLHPEVQPPPRMAKPEKKGFWHKVKSLFQ</sequence>
<keyword evidence="4" id="KW-1185">Reference proteome</keyword>
<feature type="chain" id="PRO_5004191536" description="FecR protein domain-containing protein" evidence="2">
    <location>
        <begin position="24"/>
        <end position="295"/>
    </location>
</feature>
<dbReference type="RefSeq" id="WP_011524927.1">
    <property type="nucleotide sequence ID" value="NC_008009.1"/>
</dbReference>
<evidence type="ECO:0000313" key="4">
    <source>
        <dbReference type="Proteomes" id="UP000002432"/>
    </source>
</evidence>